<evidence type="ECO:0000259" key="10">
    <source>
        <dbReference type="PROSITE" id="PS51462"/>
    </source>
</evidence>
<feature type="domain" description="Nudix hydrolase" evidence="10">
    <location>
        <begin position="78"/>
        <end position="244"/>
    </location>
</feature>
<dbReference type="GO" id="GO:0010945">
    <property type="term" value="F:coenzyme A diphosphatase activity"/>
    <property type="evidence" value="ECO:0007669"/>
    <property type="project" value="InterPro"/>
</dbReference>
<keyword evidence="5 8" id="KW-0378">Hydrolase</keyword>
<dbReference type="Proteomes" id="UP000466632">
    <property type="component" value="Chromosome"/>
</dbReference>
<evidence type="ECO:0000256" key="4">
    <source>
        <dbReference type="ARBA" id="ARBA00022723"/>
    </source>
</evidence>
<evidence type="ECO:0000256" key="3">
    <source>
        <dbReference type="ARBA" id="ARBA00005582"/>
    </source>
</evidence>
<organism evidence="11 12">
    <name type="scientific">Mycobacterium seoulense</name>
    <dbReference type="NCBI Taxonomy" id="386911"/>
    <lineage>
        <taxon>Bacteria</taxon>
        <taxon>Bacillati</taxon>
        <taxon>Actinomycetota</taxon>
        <taxon>Actinomycetes</taxon>
        <taxon>Mycobacteriales</taxon>
        <taxon>Mycobacteriaceae</taxon>
        <taxon>Mycobacterium</taxon>
    </lineage>
</organism>
<sequence>MTFILLLPYMDTYDAGAPGVHPEHPAGPGSPLRQQSAARRPCPHSLERVTIPYDEALRDRIKGHLARHYRREVTDPEKRHAAVAVVLVDSSLGEDRVDPAPVAEWIGDRPMPEPGLDGRMVGVSGGAAFLLCRRASRLNAHAAQWALPGGRLDPGETAVDAALRELHEEVDIDLPGSTVLGLLDDYPTRSGYVITPVVIWGGGRLDPHPAPDEVVAVYRVGLHQLQRDDSPRFVTIPESPRPVVQIPLGNDLIHAPTGAVLLQVRWWCLEGRHDPVDELEQPVFAWR</sequence>
<evidence type="ECO:0000256" key="7">
    <source>
        <dbReference type="ARBA" id="ARBA00023211"/>
    </source>
</evidence>
<keyword evidence="4" id="KW-0479">Metal-binding</keyword>
<dbReference type="Pfam" id="PF00293">
    <property type="entry name" value="NUDIX"/>
    <property type="match status" value="1"/>
</dbReference>
<dbReference type="GO" id="GO:0046872">
    <property type="term" value="F:metal ion binding"/>
    <property type="evidence" value="ECO:0007669"/>
    <property type="project" value="UniProtKB-KW"/>
</dbReference>
<evidence type="ECO:0000256" key="6">
    <source>
        <dbReference type="ARBA" id="ARBA00022842"/>
    </source>
</evidence>
<dbReference type="AlphaFoldDB" id="A0A7I7P4G0"/>
<comment type="cofactor">
    <cofactor evidence="1">
        <name>Mn(2+)</name>
        <dbReference type="ChEBI" id="CHEBI:29035"/>
    </cofactor>
</comment>
<dbReference type="InterPro" id="IPR020476">
    <property type="entry name" value="Nudix_hydrolase"/>
</dbReference>
<dbReference type="CDD" id="cd03426">
    <property type="entry name" value="NUDIX_CoAse_Nudt7"/>
    <property type="match status" value="1"/>
</dbReference>
<evidence type="ECO:0000256" key="2">
    <source>
        <dbReference type="ARBA" id="ARBA00001946"/>
    </source>
</evidence>
<comment type="cofactor">
    <cofactor evidence="2">
        <name>Mg(2+)</name>
        <dbReference type="ChEBI" id="CHEBI:18420"/>
    </cofactor>
</comment>
<evidence type="ECO:0000313" key="12">
    <source>
        <dbReference type="Proteomes" id="UP000466632"/>
    </source>
</evidence>
<evidence type="ECO:0000256" key="5">
    <source>
        <dbReference type="ARBA" id="ARBA00022801"/>
    </source>
</evidence>
<dbReference type="PANTHER" id="PTHR12992">
    <property type="entry name" value="NUDIX HYDROLASE"/>
    <property type="match status" value="1"/>
</dbReference>
<feature type="region of interest" description="Disordered" evidence="9">
    <location>
        <begin position="18"/>
        <end position="41"/>
    </location>
</feature>
<dbReference type="Gene3D" id="3.90.79.10">
    <property type="entry name" value="Nucleoside Triphosphate Pyrophosphohydrolase"/>
    <property type="match status" value="1"/>
</dbReference>
<dbReference type="InterPro" id="IPR015797">
    <property type="entry name" value="NUDIX_hydrolase-like_dom_sf"/>
</dbReference>
<name>A0A7I7P4G0_9MYCO</name>
<evidence type="ECO:0000313" key="11">
    <source>
        <dbReference type="EMBL" id="BBY03414.1"/>
    </source>
</evidence>
<evidence type="ECO:0000256" key="8">
    <source>
        <dbReference type="RuleBase" id="RU003476"/>
    </source>
</evidence>
<keyword evidence="6" id="KW-0460">Magnesium</keyword>
<comment type="similarity">
    <text evidence="3 8">Belongs to the Nudix hydrolase family.</text>
</comment>
<gene>
    <name evidence="11" type="ORF">MSEO_39130</name>
</gene>
<evidence type="ECO:0000256" key="9">
    <source>
        <dbReference type="SAM" id="MobiDB-lite"/>
    </source>
</evidence>
<dbReference type="EMBL" id="AP022582">
    <property type="protein sequence ID" value="BBY03414.1"/>
    <property type="molecule type" value="Genomic_DNA"/>
</dbReference>
<dbReference type="InterPro" id="IPR020084">
    <property type="entry name" value="NUDIX_hydrolase_CS"/>
</dbReference>
<dbReference type="PROSITE" id="PS00893">
    <property type="entry name" value="NUDIX_BOX"/>
    <property type="match status" value="1"/>
</dbReference>
<dbReference type="SUPFAM" id="SSF55811">
    <property type="entry name" value="Nudix"/>
    <property type="match status" value="1"/>
</dbReference>
<proteinExistence type="inferred from homology"/>
<dbReference type="PRINTS" id="PR00502">
    <property type="entry name" value="NUDIXFAMILY"/>
</dbReference>
<dbReference type="InterPro" id="IPR045121">
    <property type="entry name" value="CoAse"/>
</dbReference>
<protein>
    <submittedName>
        <fullName evidence="11">Putative MutT/NUDIX family protein</fullName>
    </submittedName>
</protein>
<dbReference type="KEGG" id="mseo:MSEO_39130"/>
<reference evidence="11 12" key="1">
    <citation type="journal article" date="2019" name="Emerg. Microbes Infect.">
        <title>Comprehensive subspecies identification of 175 nontuberculous mycobacteria species based on 7547 genomic profiles.</title>
        <authorList>
            <person name="Matsumoto Y."/>
            <person name="Kinjo T."/>
            <person name="Motooka D."/>
            <person name="Nabeya D."/>
            <person name="Jung N."/>
            <person name="Uechi K."/>
            <person name="Horii T."/>
            <person name="Iida T."/>
            <person name="Fujita J."/>
            <person name="Nakamura S."/>
        </authorList>
    </citation>
    <scope>NUCLEOTIDE SEQUENCE [LARGE SCALE GENOMIC DNA]</scope>
    <source>
        <strain evidence="11 12">JCM 16018</strain>
    </source>
</reference>
<dbReference type="PANTHER" id="PTHR12992:SF11">
    <property type="entry name" value="MITOCHONDRIAL COENZYME A DIPHOSPHATASE NUDT8"/>
    <property type="match status" value="1"/>
</dbReference>
<dbReference type="InterPro" id="IPR000086">
    <property type="entry name" value="NUDIX_hydrolase_dom"/>
</dbReference>
<keyword evidence="7" id="KW-0464">Manganese</keyword>
<evidence type="ECO:0000256" key="1">
    <source>
        <dbReference type="ARBA" id="ARBA00001936"/>
    </source>
</evidence>
<dbReference type="PROSITE" id="PS51462">
    <property type="entry name" value="NUDIX"/>
    <property type="match status" value="1"/>
</dbReference>
<accession>A0A7I7P4G0</accession>
<keyword evidence="12" id="KW-1185">Reference proteome</keyword>